<dbReference type="KEGG" id="abas:ACPOL_5230"/>
<dbReference type="PANTHER" id="PTHR38593">
    <property type="entry name" value="BLR2558 PROTEIN"/>
    <property type="match status" value="1"/>
</dbReference>
<dbReference type="Proteomes" id="UP000253606">
    <property type="component" value="Chromosome"/>
</dbReference>
<name>A0A2Z5G709_9BACT</name>
<dbReference type="InterPro" id="IPR012347">
    <property type="entry name" value="Ferritin-like"/>
</dbReference>
<protein>
    <submittedName>
        <fullName evidence="2">Putative exported protein</fullName>
    </submittedName>
</protein>
<dbReference type="PANTHER" id="PTHR38593:SF1">
    <property type="entry name" value="BLR2558 PROTEIN"/>
    <property type="match status" value="1"/>
</dbReference>
<evidence type="ECO:0000259" key="1">
    <source>
        <dbReference type="Pfam" id="PF13628"/>
    </source>
</evidence>
<dbReference type="AlphaFoldDB" id="A0A2Z5G709"/>
<gene>
    <name evidence="2" type="ORF">ACPOL_5230</name>
</gene>
<dbReference type="Pfam" id="PF13628">
    <property type="entry name" value="DUF4142"/>
    <property type="match status" value="1"/>
</dbReference>
<dbReference type="EMBL" id="CP030840">
    <property type="protein sequence ID" value="AXC14484.1"/>
    <property type="molecule type" value="Genomic_DNA"/>
</dbReference>
<dbReference type="Gene3D" id="1.20.1260.10">
    <property type="match status" value="1"/>
</dbReference>
<keyword evidence="3" id="KW-1185">Reference proteome</keyword>
<proteinExistence type="predicted"/>
<reference evidence="2 3" key="1">
    <citation type="journal article" date="2018" name="Front. Microbiol.">
        <title>Hydrolytic Capabilities as a Key to Environmental Success: Chitinolytic and Cellulolytic Acidobacteria From Acidic Sub-arctic Soils and Boreal Peatlands.</title>
        <authorList>
            <person name="Belova S.E."/>
            <person name="Ravin N.V."/>
            <person name="Pankratov T.A."/>
            <person name="Rakitin A.L."/>
            <person name="Ivanova A.A."/>
            <person name="Beletsky A.V."/>
            <person name="Mardanov A.V."/>
            <person name="Sinninghe Damste J.S."/>
            <person name="Dedysh S.N."/>
        </authorList>
    </citation>
    <scope>NUCLEOTIDE SEQUENCE [LARGE SCALE GENOMIC DNA]</scope>
    <source>
        <strain evidence="2 3">SBC82</strain>
    </source>
</reference>
<accession>A0A2Z5G709</accession>
<organism evidence="2 3">
    <name type="scientific">Acidisarcina polymorpha</name>
    <dbReference type="NCBI Taxonomy" id="2211140"/>
    <lineage>
        <taxon>Bacteria</taxon>
        <taxon>Pseudomonadati</taxon>
        <taxon>Acidobacteriota</taxon>
        <taxon>Terriglobia</taxon>
        <taxon>Terriglobales</taxon>
        <taxon>Acidobacteriaceae</taxon>
        <taxon>Acidisarcina</taxon>
    </lineage>
</organism>
<evidence type="ECO:0000313" key="3">
    <source>
        <dbReference type="Proteomes" id="UP000253606"/>
    </source>
</evidence>
<sequence length="158" mass="17075">MNSGSSTAQAPAMDKMFVRKALEGGMAEVQLGQLALQKSSNDDVKQFAQKMIDDHTKLGDQMKPIAQQIGVKVPDGPSKKDQATMARLQALNGDAFDKAYIKDMVKDHKTDLSEFKNEAQNGTIPAVKDAANQGSQVISQHLQMIEQISQKSGAMAAK</sequence>
<evidence type="ECO:0000313" key="2">
    <source>
        <dbReference type="EMBL" id="AXC14484.1"/>
    </source>
</evidence>
<feature type="domain" description="DUF4142" evidence="1">
    <location>
        <begin position="14"/>
        <end position="148"/>
    </location>
</feature>
<dbReference type="InterPro" id="IPR025419">
    <property type="entry name" value="DUF4142"/>
</dbReference>